<comment type="caution">
    <text evidence="1">The sequence shown here is derived from an EMBL/GenBank/DDBJ whole genome shotgun (WGS) entry which is preliminary data.</text>
</comment>
<dbReference type="PANTHER" id="PTHR34613:SF1">
    <property type="entry name" value="SLL6017 PROTEIN"/>
    <property type="match status" value="1"/>
</dbReference>
<reference evidence="1 2" key="1">
    <citation type="submission" date="2015-11" db="EMBL/GenBank/DDBJ databases">
        <authorList>
            <person name="Lin W."/>
        </authorList>
    </citation>
    <scope>NUCLEOTIDE SEQUENCE [LARGE SCALE GENOMIC DNA]</scope>
    <source>
        <strain evidence="1 2">HCH-1</strain>
    </source>
</reference>
<dbReference type="RefSeq" id="WP_085052007.1">
    <property type="nucleotide sequence ID" value="NZ_LNQR01000053.1"/>
</dbReference>
<dbReference type="Proteomes" id="UP000060487">
    <property type="component" value="Unassembled WGS sequence"/>
</dbReference>
<evidence type="ECO:0008006" key="3">
    <source>
        <dbReference type="Google" id="ProtNLM"/>
    </source>
</evidence>
<gene>
    <name evidence="1" type="ORF">ASN18_1382</name>
</gene>
<name>A0ABR5SG47_9BACT</name>
<protein>
    <recommendedName>
        <fullName evidence="3">Transposase (Putative), YhgA-like protein</fullName>
    </recommendedName>
</protein>
<proteinExistence type="predicted"/>
<sequence>MANEFDRIIKETLREGLDVLLEQVLHIKYKAIRQIDTKLQITDEREADFIVVIEKNSGKHEIFHIEFQANNDSKMAHRMLRYAIYLDEKYDLPIHQYLFYVGRKPLRMKGRLKRPFVDYNYNIINFKDIDCGIFINCERVEALVLSILCDYKGKDVSIFIREILCKIKERVKEETLRGRYIRQLEVLSKLRNLQGKVNKEESGMAIVYDIETDIRYRQGLTKGRKEGREDGRTEGRRQGLKDGLIEAIELAVELKFGAQTIKLIDGIKSINDIDRLHQIKELIRRASSIDEVISELGRCG</sequence>
<evidence type="ECO:0000313" key="1">
    <source>
        <dbReference type="EMBL" id="KWT87093.1"/>
    </source>
</evidence>
<organism evidence="1 2">
    <name type="scientific">Candidatus Magnetominusculus xianensis</name>
    <dbReference type="NCBI Taxonomy" id="1748249"/>
    <lineage>
        <taxon>Bacteria</taxon>
        <taxon>Pseudomonadati</taxon>
        <taxon>Nitrospirota</taxon>
        <taxon>Nitrospiria</taxon>
        <taxon>Nitrospirales</taxon>
        <taxon>Nitrospiraceae</taxon>
        <taxon>Candidatus Magnetominusculus</taxon>
    </lineage>
</organism>
<dbReference type="PANTHER" id="PTHR34613">
    <property type="entry name" value="SLL0800 PROTEIN"/>
    <property type="match status" value="1"/>
</dbReference>
<keyword evidence="2" id="KW-1185">Reference proteome</keyword>
<dbReference type="EMBL" id="LNQR01000053">
    <property type="protein sequence ID" value="KWT87093.1"/>
    <property type="molecule type" value="Genomic_DNA"/>
</dbReference>
<evidence type="ECO:0000313" key="2">
    <source>
        <dbReference type="Proteomes" id="UP000060487"/>
    </source>
</evidence>
<accession>A0ABR5SG47</accession>